<feature type="domain" description="Cyclic nucleotide-binding" evidence="3">
    <location>
        <begin position="86"/>
        <end position="170"/>
    </location>
</feature>
<keyword evidence="2" id="KW-0732">Signal</keyword>
<dbReference type="AlphaFoldDB" id="A0A7S2XUK2"/>
<evidence type="ECO:0000259" key="3">
    <source>
        <dbReference type="PROSITE" id="PS50042"/>
    </source>
</evidence>
<evidence type="ECO:0000256" key="2">
    <source>
        <dbReference type="SAM" id="SignalP"/>
    </source>
</evidence>
<dbReference type="GO" id="GO:0005952">
    <property type="term" value="C:cAMP-dependent protein kinase complex"/>
    <property type="evidence" value="ECO:0007669"/>
    <property type="project" value="InterPro"/>
</dbReference>
<feature type="transmembrane region" description="Helical" evidence="1">
    <location>
        <begin position="405"/>
        <end position="421"/>
    </location>
</feature>
<dbReference type="InterPro" id="IPR018490">
    <property type="entry name" value="cNMP-bd_dom_sf"/>
</dbReference>
<keyword evidence="1" id="KW-0472">Membrane</keyword>
<organism evidence="4">
    <name type="scientific">Attheya septentrionalis</name>
    <dbReference type="NCBI Taxonomy" id="420275"/>
    <lineage>
        <taxon>Eukaryota</taxon>
        <taxon>Sar</taxon>
        <taxon>Stramenopiles</taxon>
        <taxon>Ochrophyta</taxon>
        <taxon>Bacillariophyta</taxon>
        <taxon>Coscinodiscophyceae</taxon>
        <taxon>Chaetocerotophycidae</taxon>
        <taxon>Chaetocerotales</taxon>
        <taxon>Attheyaceae</taxon>
        <taxon>Attheya</taxon>
    </lineage>
</organism>
<reference evidence="4" key="1">
    <citation type="submission" date="2021-01" db="EMBL/GenBank/DDBJ databases">
        <authorList>
            <person name="Corre E."/>
            <person name="Pelletier E."/>
            <person name="Niang G."/>
            <person name="Scheremetjew M."/>
            <person name="Finn R."/>
            <person name="Kale V."/>
            <person name="Holt S."/>
            <person name="Cochrane G."/>
            <person name="Meng A."/>
            <person name="Brown T."/>
            <person name="Cohen L."/>
        </authorList>
    </citation>
    <scope>NUCLEOTIDE SEQUENCE</scope>
    <source>
        <strain evidence="4">CCMP2084</strain>
    </source>
</reference>
<feature type="transmembrane region" description="Helical" evidence="1">
    <location>
        <begin position="513"/>
        <end position="536"/>
    </location>
</feature>
<dbReference type="GO" id="GO:0005829">
    <property type="term" value="C:cytosol"/>
    <property type="evidence" value="ECO:0007669"/>
    <property type="project" value="TreeGrafter"/>
</dbReference>
<feature type="chain" id="PRO_5031342950" description="Cyclic nucleotide-binding domain-containing protein" evidence="2">
    <location>
        <begin position="25"/>
        <end position="672"/>
    </location>
</feature>
<dbReference type="PANTHER" id="PTHR11635">
    <property type="entry name" value="CAMP-DEPENDENT PROTEIN KINASE REGULATORY CHAIN"/>
    <property type="match status" value="1"/>
</dbReference>
<dbReference type="InterPro" id="IPR050503">
    <property type="entry name" value="cAMP-dep_PK_reg_su-like"/>
</dbReference>
<dbReference type="SMART" id="SM00100">
    <property type="entry name" value="cNMP"/>
    <property type="match status" value="2"/>
</dbReference>
<dbReference type="PROSITE" id="PS51257">
    <property type="entry name" value="PROKAR_LIPOPROTEIN"/>
    <property type="match status" value="1"/>
</dbReference>
<feature type="transmembrane region" description="Helical" evidence="1">
    <location>
        <begin position="473"/>
        <end position="493"/>
    </location>
</feature>
<sequence length="672" mass="73875">MVKHFTIITVLFISCLSWSRGVGSFSSPRNLLSKVSSTTLMKYQNTDRVGADTDPDGKMQELLNKRKVVEMNPSTSHLASTLPVVMETELYPEAGTIIFEKGDKSNGLYFVKKGVFECVDDAGTVVRELEEGDLFGEIGIFLTESRALTVRSATSGASLWFVAKDGYNLISQLHGVADVADMTSKLQGNYENYMDFRSKRIAVQSFNAFRKKLTKDEIDRVAQRLIRLSFEKGQTVAKQGTKMATTDMFFIDSGTFEVYDDDTGKVLKTYNSANQYFGELSFFLDRPRAKSIRASSSGTLLALSRGNFFDVVDEDIFEDEFLSLLANQYRDAGLLDKTAQVLDYLEAKSRPKKKPVSLHSTVAIVASGSYLSAYQPFFHPGFDKDGFVRFFDFSQPFSIEICHQIQFSVGLMAVAGIMGYFRIPPSAPDARRLTFTLATLANIFFALTMSSSLNALPEGYWLFDAFSDGGTAVIGLSYLIETYFMIAAFDNAISGSDAGMDSIPGGMERASNICFASLIYFAVTTGQVALVAPIFFSDLASYQGSMSTAFEAVSLPALNFHSFATAVGFVSFLQLLATLQFKKKISEIGGLLGLVALFVVFNCDAVVAFCKIVLLPDLLPTIANSNNYLPNMMAQNHLVELGLGITGLVVLNAIRKSIMMDEAALKKSKDFR</sequence>
<gene>
    <name evidence="4" type="ORF">ASEP1449_LOCUS15164</name>
</gene>
<evidence type="ECO:0000256" key="1">
    <source>
        <dbReference type="SAM" id="Phobius"/>
    </source>
</evidence>
<dbReference type="Pfam" id="PF00027">
    <property type="entry name" value="cNMP_binding"/>
    <property type="match status" value="2"/>
</dbReference>
<keyword evidence="1" id="KW-1133">Transmembrane helix</keyword>
<feature type="transmembrane region" description="Helical" evidence="1">
    <location>
        <begin position="591"/>
        <end position="614"/>
    </location>
</feature>
<dbReference type="PANTHER" id="PTHR11635:SF152">
    <property type="entry name" value="CAMP-DEPENDENT PROTEIN KINASE TYPE I REGULATORY SUBUNIT-RELATED"/>
    <property type="match status" value="1"/>
</dbReference>
<proteinExistence type="predicted"/>
<dbReference type="Gene3D" id="2.60.120.10">
    <property type="entry name" value="Jelly Rolls"/>
    <property type="match status" value="2"/>
</dbReference>
<dbReference type="InterPro" id="IPR000595">
    <property type="entry name" value="cNMP-bd_dom"/>
</dbReference>
<evidence type="ECO:0000313" key="4">
    <source>
        <dbReference type="EMBL" id="CAD9823330.1"/>
    </source>
</evidence>
<dbReference type="InterPro" id="IPR014710">
    <property type="entry name" value="RmlC-like_jellyroll"/>
</dbReference>
<accession>A0A7S2XUK2</accession>
<dbReference type="PROSITE" id="PS50042">
    <property type="entry name" value="CNMP_BINDING_3"/>
    <property type="match status" value="2"/>
</dbReference>
<feature type="transmembrane region" description="Helical" evidence="1">
    <location>
        <begin position="433"/>
        <end position="453"/>
    </location>
</feature>
<dbReference type="CDD" id="cd00038">
    <property type="entry name" value="CAP_ED"/>
    <property type="match status" value="2"/>
</dbReference>
<name>A0A7S2XUK2_9STRA</name>
<keyword evidence="1" id="KW-0812">Transmembrane</keyword>
<dbReference type="EMBL" id="HBHQ01022417">
    <property type="protein sequence ID" value="CAD9823330.1"/>
    <property type="molecule type" value="Transcribed_RNA"/>
</dbReference>
<feature type="signal peptide" evidence="2">
    <location>
        <begin position="1"/>
        <end position="24"/>
    </location>
</feature>
<feature type="domain" description="Cyclic nucleotide-binding" evidence="3">
    <location>
        <begin position="209"/>
        <end position="312"/>
    </location>
</feature>
<protein>
    <recommendedName>
        <fullName evidence="3">Cyclic nucleotide-binding domain-containing protein</fullName>
    </recommendedName>
</protein>
<feature type="transmembrane region" description="Helical" evidence="1">
    <location>
        <begin position="556"/>
        <end position="579"/>
    </location>
</feature>
<feature type="transmembrane region" description="Helical" evidence="1">
    <location>
        <begin position="634"/>
        <end position="654"/>
    </location>
</feature>
<dbReference type="SUPFAM" id="SSF51206">
    <property type="entry name" value="cAMP-binding domain-like"/>
    <property type="match status" value="2"/>
</dbReference>